<dbReference type="AlphaFoldDB" id="A0A916YI29"/>
<protein>
    <recommendedName>
        <fullName evidence="3">Phytoene synthase</fullName>
    </recommendedName>
</protein>
<sequence>MVSETLVTHDSDLQAFWEEAEEQLLPPIRLAIAYAPAAARQLWTGFFMLDRRFAQIVATAREPMLAQMRLAWWRETLHRPVEDWPAGEPLLAALSDWGEERSALAGLADGWEAMIGEPPLDAAAFASLAGAREDAISALGRLSGADAARAAAHRWALADIAMNLSDETERGRVDALLASATKPSGKCPKSMRPIAVLDAQTQRALAEGRRIGGPGDLAVALRIGLLGR</sequence>
<evidence type="ECO:0000313" key="2">
    <source>
        <dbReference type="Proteomes" id="UP000598997"/>
    </source>
</evidence>
<reference evidence="1 2" key="1">
    <citation type="journal article" date="2014" name="Int. J. Syst. Evol. Microbiol.">
        <title>Complete genome sequence of Corynebacterium casei LMG S-19264T (=DSM 44701T), isolated from a smear-ripened cheese.</title>
        <authorList>
            <consortium name="US DOE Joint Genome Institute (JGI-PGF)"/>
            <person name="Walter F."/>
            <person name="Albersmeier A."/>
            <person name="Kalinowski J."/>
            <person name="Ruckert C."/>
        </authorList>
    </citation>
    <scope>NUCLEOTIDE SEQUENCE [LARGE SCALE GENOMIC DNA]</scope>
    <source>
        <strain evidence="1 2">CGMCC 1.15358</strain>
    </source>
</reference>
<evidence type="ECO:0000313" key="1">
    <source>
        <dbReference type="EMBL" id="GGD46576.1"/>
    </source>
</evidence>
<proteinExistence type="predicted"/>
<dbReference type="SUPFAM" id="SSF48576">
    <property type="entry name" value="Terpenoid synthases"/>
    <property type="match status" value="1"/>
</dbReference>
<dbReference type="EMBL" id="BMIO01000006">
    <property type="protein sequence ID" value="GGD46576.1"/>
    <property type="molecule type" value="Genomic_DNA"/>
</dbReference>
<organism evidence="1 2">
    <name type="scientific">Croceicoccus pelagius</name>
    <dbReference type="NCBI Taxonomy" id="1703341"/>
    <lineage>
        <taxon>Bacteria</taxon>
        <taxon>Pseudomonadati</taxon>
        <taxon>Pseudomonadota</taxon>
        <taxon>Alphaproteobacteria</taxon>
        <taxon>Sphingomonadales</taxon>
        <taxon>Erythrobacteraceae</taxon>
        <taxon>Croceicoccus</taxon>
    </lineage>
</organism>
<dbReference type="Proteomes" id="UP000598997">
    <property type="component" value="Unassembled WGS sequence"/>
</dbReference>
<keyword evidence="2" id="KW-1185">Reference proteome</keyword>
<accession>A0A916YI29</accession>
<comment type="caution">
    <text evidence="1">The sequence shown here is derived from an EMBL/GenBank/DDBJ whole genome shotgun (WGS) entry which is preliminary data.</text>
</comment>
<evidence type="ECO:0008006" key="3">
    <source>
        <dbReference type="Google" id="ProtNLM"/>
    </source>
</evidence>
<dbReference type="InterPro" id="IPR008949">
    <property type="entry name" value="Isoprenoid_synthase_dom_sf"/>
</dbReference>
<gene>
    <name evidence="1" type="ORF">GCM10010989_21010</name>
</gene>
<name>A0A916YI29_9SPHN</name>